<organism evidence="1 2">
    <name type="scientific">Vermiconidia calcicola</name>
    <dbReference type="NCBI Taxonomy" id="1690605"/>
    <lineage>
        <taxon>Eukaryota</taxon>
        <taxon>Fungi</taxon>
        <taxon>Dikarya</taxon>
        <taxon>Ascomycota</taxon>
        <taxon>Pezizomycotina</taxon>
        <taxon>Dothideomycetes</taxon>
        <taxon>Dothideomycetidae</taxon>
        <taxon>Mycosphaerellales</taxon>
        <taxon>Extremaceae</taxon>
        <taxon>Vermiconidia</taxon>
    </lineage>
</organism>
<dbReference type="EMBL" id="JAUTXU010000050">
    <property type="protein sequence ID" value="KAK3715284.1"/>
    <property type="molecule type" value="Genomic_DNA"/>
</dbReference>
<gene>
    <name evidence="1" type="ORF">LTR37_007251</name>
</gene>
<sequence>MALEAINGATSGLANGVTNGVKHGSSGKKKDLSREALSIVQEKLPDMKAIGAVLELDIGLPQGPVWIDMRNNPCQVLEEYDGEPNSSVKVKPLYIKRFYEGAMDPRYGLFKDGFFDETSLPKGEIRVAVKFADMLTPNPPTNPTPVSALDSKRLPKPTEDLDQVRRDVKEWGYGLIANAMSPREVHIMKEALRQQAAGEMENGVANRDGGPNAPNQRIWTLINKGQEFLDFLEHPLIDEMIPDLLGDNFLVHSYTANIARDGNVPMMLHTDQVGIQPPIRSMFYGVNIMWFLADINADNGGTRVYPGSHMGNIAPEDPFSIEGSVAAEGPAGTALIFESRLWHATGPNRVKDFERPVVLMFFMRSFIRQQENNFLAIRPEVEANLSDKVRKMLGYMTDGAFGGVEGEVREGHFVERLTNPVGPFRDTHKHNKYRAGLKSYDGTTPITKEQTLNSLYVGGRG</sequence>
<dbReference type="Proteomes" id="UP001281147">
    <property type="component" value="Unassembled WGS sequence"/>
</dbReference>
<keyword evidence="2" id="KW-1185">Reference proteome</keyword>
<name>A0ACC3NEG2_9PEZI</name>
<protein>
    <submittedName>
        <fullName evidence="1">Uncharacterized protein</fullName>
    </submittedName>
</protein>
<accession>A0ACC3NEG2</accession>
<reference evidence="1" key="1">
    <citation type="submission" date="2023-07" db="EMBL/GenBank/DDBJ databases">
        <title>Black Yeasts Isolated from many extreme environments.</title>
        <authorList>
            <person name="Coleine C."/>
            <person name="Stajich J.E."/>
            <person name="Selbmann L."/>
        </authorList>
    </citation>
    <scope>NUCLEOTIDE SEQUENCE</scope>
    <source>
        <strain evidence="1">CCFEE 5714</strain>
    </source>
</reference>
<proteinExistence type="predicted"/>
<evidence type="ECO:0000313" key="2">
    <source>
        <dbReference type="Proteomes" id="UP001281147"/>
    </source>
</evidence>
<evidence type="ECO:0000313" key="1">
    <source>
        <dbReference type="EMBL" id="KAK3715284.1"/>
    </source>
</evidence>
<comment type="caution">
    <text evidence="1">The sequence shown here is derived from an EMBL/GenBank/DDBJ whole genome shotgun (WGS) entry which is preliminary data.</text>
</comment>